<keyword evidence="2" id="KW-1185">Reference proteome</keyword>
<protein>
    <submittedName>
        <fullName evidence="1">Uncharacterized protein</fullName>
    </submittedName>
</protein>
<dbReference type="AlphaFoldDB" id="A0A562KKS8"/>
<evidence type="ECO:0000313" key="1">
    <source>
        <dbReference type="EMBL" id="TWH95991.1"/>
    </source>
</evidence>
<dbReference type="RefSeq" id="WP_145072201.1">
    <property type="nucleotide sequence ID" value="NZ_JACIIY010000005.1"/>
</dbReference>
<evidence type="ECO:0000313" key="2">
    <source>
        <dbReference type="Proteomes" id="UP000316624"/>
    </source>
</evidence>
<dbReference type="EMBL" id="VLKK01000003">
    <property type="protein sequence ID" value="TWH95991.1"/>
    <property type="molecule type" value="Genomic_DNA"/>
</dbReference>
<dbReference type="Proteomes" id="UP000316624">
    <property type="component" value="Unassembled WGS sequence"/>
</dbReference>
<comment type="caution">
    <text evidence="1">The sequence shown here is derived from an EMBL/GenBank/DDBJ whole genome shotgun (WGS) entry which is preliminary data.</text>
</comment>
<accession>A0A562KKS8</accession>
<organism evidence="1 2">
    <name type="scientific">Sphingobium wenxiniae (strain DSM 21828 / CGMCC 1.7748 / JZ-1)</name>
    <dbReference type="NCBI Taxonomy" id="595605"/>
    <lineage>
        <taxon>Bacteria</taxon>
        <taxon>Pseudomonadati</taxon>
        <taxon>Pseudomonadota</taxon>
        <taxon>Alphaproteobacteria</taxon>
        <taxon>Sphingomonadales</taxon>
        <taxon>Sphingomonadaceae</taxon>
        <taxon>Sphingobium</taxon>
    </lineage>
</organism>
<sequence length="91" mass="10067">MPPLERAARAFAKAYLIESQSWHEGDPYLADWVNTHWSDFLPHVRTVLAAIRELDPILIARLKDEGTCGAAIKGIEATHAATIDAMLEEVA</sequence>
<gene>
    <name evidence="1" type="ORF">IQ35_01080</name>
</gene>
<proteinExistence type="predicted"/>
<name>A0A562KKS8_SPHWJ</name>
<reference evidence="1 2" key="1">
    <citation type="journal article" date="2015" name="Stand. Genomic Sci.">
        <title>Genomic Encyclopedia of Bacterial and Archaeal Type Strains, Phase III: the genomes of soil and plant-associated and newly described type strains.</title>
        <authorList>
            <person name="Whitman W.B."/>
            <person name="Woyke T."/>
            <person name="Klenk H.P."/>
            <person name="Zhou Y."/>
            <person name="Lilburn T.G."/>
            <person name="Beck B.J."/>
            <person name="De Vos P."/>
            <person name="Vandamme P."/>
            <person name="Eisen J.A."/>
            <person name="Garrity G."/>
            <person name="Hugenholtz P."/>
            <person name="Kyrpides N.C."/>
        </authorList>
    </citation>
    <scope>NUCLEOTIDE SEQUENCE [LARGE SCALE GENOMIC DNA]</scope>
    <source>
        <strain evidence="1 2">CGMCC 1.7748</strain>
    </source>
</reference>